<organism evidence="1 2">
    <name type="scientific">Phenylobacterium haematophilum</name>
    <dbReference type="NCBI Taxonomy" id="98513"/>
    <lineage>
        <taxon>Bacteria</taxon>
        <taxon>Pseudomonadati</taxon>
        <taxon>Pseudomonadota</taxon>
        <taxon>Alphaproteobacteria</taxon>
        <taxon>Caulobacterales</taxon>
        <taxon>Caulobacteraceae</taxon>
        <taxon>Phenylobacterium</taxon>
    </lineage>
</organism>
<gene>
    <name evidence="1" type="ORF">GGQ61_002754</name>
</gene>
<sequence length="175" mass="19132">MLAALIGALILALLALIAYVANHPSDFRLERSTTVRAAPEKLYDLISDFHRWTAWSPFEGIDADLKRTYGGADRGVGATYGWEGRKTGVGSMAITEAVAFSRVLIDLTFVKPFHAHNKAEFTLEPDGDATKVTWAMSGHSGFFTKLIDVFLPMEKMVGPQFEQGLAKLKAVAEQG</sequence>
<dbReference type="RefSeq" id="WP_183773630.1">
    <property type="nucleotide sequence ID" value="NZ_JACIDK010000003.1"/>
</dbReference>
<dbReference type="Proteomes" id="UP000530564">
    <property type="component" value="Unassembled WGS sequence"/>
</dbReference>
<reference evidence="1 2" key="1">
    <citation type="submission" date="2020-08" db="EMBL/GenBank/DDBJ databases">
        <title>Genomic Encyclopedia of Type Strains, Phase IV (KMG-IV): sequencing the most valuable type-strain genomes for metagenomic binning, comparative biology and taxonomic classification.</title>
        <authorList>
            <person name="Goeker M."/>
        </authorList>
    </citation>
    <scope>NUCLEOTIDE SEQUENCE [LARGE SCALE GENOMIC DNA]</scope>
    <source>
        <strain evidence="1 2">DSM 21793</strain>
    </source>
</reference>
<dbReference type="AlphaFoldDB" id="A0A840A088"/>
<proteinExistence type="predicted"/>
<evidence type="ECO:0000313" key="2">
    <source>
        <dbReference type="Proteomes" id="UP000530564"/>
    </source>
</evidence>
<comment type="caution">
    <text evidence="1">The sequence shown here is derived from an EMBL/GenBank/DDBJ whole genome shotgun (WGS) entry which is preliminary data.</text>
</comment>
<dbReference type="SUPFAM" id="SSF55961">
    <property type="entry name" value="Bet v1-like"/>
    <property type="match status" value="1"/>
</dbReference>
<dbReference type="CDD" id="cd07818">
    <property type="entry name" value="SRPBCC_1"/>
    <property type="match status" value="1"/>
</dbReference>
<evidence type="ECO:0000313" key="1">
    <source>
        <dbReference type="EMBL" id="MBB3892026.1"/>
    </source>
</evidence>
<protein>
    <recommendedName>
        <fullName evidence="3">Polyketide cyclase</fullName>
    </recommendedName>
</protein>
<accession>A0A840A088</accession>
<dbReference type="InterPro" id="IPR019587">
    <property type="entry name" value="Polyketide_cyclase/dehydratase"/>
</dbReference>
<keyword evidence="2" id="KW-1185">Reference proteome</keyword>
<dbReference type="EMBL" id="JACIDK010000003">
    <property type="protein sequence ID" value="MBB3892026.1"/>
    <property type="molecule type" value="Genomic_DNA"/>
</dbReference>
<name>A0A840A088_9CAUL</name>
<evidence type="ECO:0008006" key="3">
    <source>
        <dbReference type="Google" id="ProtNLM"/>
    </source>
</evidence>
<dbReference type="Gene3D" id="3.30.530.20">
    <property type="match status" value="1"/>
</dbReference>
<dbReference type="InterPro" id="IPR023393">
    <property type="entry name" value="START-like_dom_sf"/>
</dbReference>
<dbReference type="Pfam" id="PF10604">
    <property type="entry name" value="Polyketide_cyc2"/>
    <property type="match status" value="1"/>
</dbReference>